<keyword evidence="3" id="KW-0489">Methyltransferase</keyword>
<dbReference type="NCBIfam" id="TIGR02434">
    <property type="entry name" value="CobF"/>
    <property type="match status" value="1"/>
</dbReference>
<proteinExistence type="predicted"/>
<dbReference type="PIRSF" id="PIRSF036525">
    <property type="entry name" value="CobF"/>
    <property type="match status" value="1"/>
</dbReference>
<evidence type="ECO:0000313" key="8">
    <source>
        <dbReference type="Proteomes" id="UP000183613"/>
    </source>
</evidence>
<keyword evidence="2" id="KW-0169">Cobalamin biosynthesis</keyword>
<reference evidence="7" key="1">
    <citation type="submission" date="2016-10" db="EMBL/GenBank/DDBJ databases">
        <authorList>
            <person name="Varghese N."/>
            <person name="Submissions S."/>
        </authorList>
    </citation>
    <scope>NUCLEOTIDE SEQUENCE [LARGE SCALE GENOMIC DNA]</scope>
    <source>
        <strain evidence="7">LMG 25555</strain>
    </source>
</reference>
<evidence type="ECO:0000313" key="7">
    <source>
        <dbReference type="EMBL" id="SEE95886.1"/>
    </source>
</evidence>
<accession>A0A0J6G6I6</accession>
<sequence>MKTLLLIGIGAGDPEHITVQAINALNRARVLFVLDKGQTTDDLVRLRLEICRRYIREPSYRVVQVSDPKRDSATPSYTQGVEDWHERRAEVFTQLIEDELADGECAAFLLWGEPGLYDSTLRILDRVRANGCSGFDYEVIPGISSVQALAARHRIPLNEIGQPIRITTGRRLVAADLDNVVVMLDAHCAFEAFVDEDIDIYWGAYIGTADEILIAGKLADVCEQIKQARSAARERKGWVMDTYLLRRRPVDRPDSYMKVRS</sequence>
<protein>
    <submittedName>
        <fullName evidence="7">Precorrin-6A synthase (Deacetylating)</fullName>
    </submittedName>
</protein>
<dbReference type="Proteomes" id="UP000183613">
    <property type="component" value="Unassembled WGS sequence"/>
</dbReference>
<dbReference type="InterPro" id="IPR000878">
    <property type="entry name" value="4pyrrol_Mease"/>
</dbReference>
<feature type="domain" description="Tetrapyrrole methylase" evidence="6">
    <location>
        <begin position="3"/>
        <end position="221"/>
    </location>
</feature>
<dbReference type="InterPro" id="IPR035996">
    <property type="entry name" value="4pyrrol_Methylase_sf"/>
</dbReference>
<dbReference type="PANTHER" id="PTHR43467">
    <property type="entry name" value="COBALT-PRECORRIN-2 C(20)-METHYLTRANSFERASE"/>
    <property type="match status" value="1"/>
</dbReference>
<comment type="pathway">
    <text evidence="1">Cofactor biosynthesis; adenosylcobalamin biosynthesis.</text>
</comment>
<dbReference type="AlphaFoldDB" id="A0A0J6G6I6"/>
<comment type="caution">
    <text evidence="7">The sequence shown here is derived from an EMBL/GenBank/DDBJ whole genome shotgun (WGS) entry which is preliminary data.</text>
</comment>
<evidence type="ECO:0000256" key="5">
    <source>
        <dbReference type="ARBA" id="ARBA00022691"/>
    </source>
</evidence>
<keyword evidence="4" id="KW-0808">Transferase</keyword>
<evidence type="ECO:0000256" key="1">
    <source>
        <dbReference type="ARBA" id="ARBA00004953"/>
    </source>
</evidence>
<dbReference type="InterPro" id="IPR014776">
    <property type="entry name" value="4pyrrole_Mease_sub2"/>
</dbReference>
<organism evidence="7 8">
    <name type="scientific">Pseudomonas deceptionensis</name>
    <dbReference type="NCBI Taxonomy" id="882211"/>
    <lineage>
        <taxon>Bacteria</taxon>
        <taxon>Pseudomonadati</taxon>
        <taxon>Pseudomonadota</taxon>
        <taxon>Gammaproteobacteria</taxon>
        <taxon>Pseudomonadales</taxon>
        <taxon>Pseudomonadaceae</taxon>
        <taxon>Pseudomonas</taxon>
    </lineage>
</organism>
<evidence type="ECO:0000256" key="3">
    <source>
        <dbReference type="ARBA" id="ARBA00022603"/>
    </source>
</evidence>
<dbReference type="EMBL" id="FNUD01000002">
    <property type="protein sequence ID" value="SEE95886.1"/>
    <property type="molecule type" value="Genomic_DNA"/>
</dbReference>
<keyword evidence="5" id="KW-0949">S-adenosyl-L-methionine</keyword>
<dbReference type="Gene3D" id="3.30.950.10">
    <property type="entry name" value="Methyltransferase, Cobalt-precorrin-4 Transmethylase, Domain 2"/>
    <property type="match status" value="1"/>
</dbReference>
<dbReference type="InterPro" id="IPR014777">
    <property type="entry name" value="4pyrrole_Mease_sub1"/>
</dbReference>
<dbReference type="CDD" id="cd11643">
    <property type="entry name" value="Precorrin-6A-synthase"/>
    <property type="match status" value="1"/>
</dbReference>
<dbReference type="GO" id="GO:0043819">
    <property type="term" value="F:precorrin-6A synthase (deacetylating) activity"/>
    <property type="evidence" value="ECO:0007669"/>
    <property type="project" value="InterPro"/>
</dbReference>
<evidence type="ECO:0000256" key="4">
    <source>
        <dbReference type="ARBA" id="ARBA00022679"/>
    </source>
</evidence>
<dbReference type="GO" id="GO:0032259">
    <property type="term" value="P:methylation"/>
    <property type="evidence" value="ECO:0007669"/>
    <property type="project" value="UniProtKB-KW"/>
</dbReference>
<dbReference type="RefSeq" id="WP_048361984.1">
    <property type="nucleotide sequence ID" value="NZ_FNUD01000002.1"/>
</dbReference>
<name>A0A0J6G6I6_PSEDM</name>
<evidence type="ECO:0000259" key="6">
    <source>
        <dbReference type="Pfam" id="PF00590"/>
    </source>
</evidence>
<dbReference type="Pfam" id="PF00590">
    <property type="entry name" value="TP_methylase"/>
    <property type="match status" value="1"/>
</dbReference>
<dbReference type="OrthoDB" id="9787471at2"/>
<evidence type="ECO:0000256" key="2">
    <source>
        <dbReference type="ARBA" id="ARBA00022573"/>
    </source>
</evidence>
<keyword evidence="8" id="KW-1185">Reference proteome</keyword>
<dbReference type="PATRIC" id="fig|882211.3.peg.4387"/>
<dbReference type="SUPFAM" id="SSF53790">
    <property type="entry name" value="Tetrapyrrole methylase"/>
    <property type="match status" value="1"/>
</dbReference>
<dbReference type="PANTHER" id="PTHR43467:SF1">
    <property type="entry name" value="PRECORRIN-6A SYNTHASE [DEACETYLATING]"/>
    <property type="match status" value="1"/>
</dbReference>
<gene>
    <name evidence="7" type="ORF">SAMN04489800_3114</name>
</gene>
<dbReference type="Gene3D" id="3.40.1010.10">
    <property type="entry name" value="Cobalt-precorrin-4 Transmethylase, Domain 1"/>
    <property type="match status" value="1"/>
</dbReference>
<dbReference type="GO" id="GO:0009236">
    <property type="term" value="P:cobalamin biosynthetic process"/>
    <property type="evidence" value="ECO:0007669"/>
    <property type="project" value="UniProtKB-KW"/>
</dbReference>
<dbReference type="InterPro" id="IPR012797">
    <property type="entry name" value="CobF"/>
</dbReference>